<dbReference type="RefSeq" id="WP_120188237.1">
    <property type="nucleotide sequence ID" value="NZ_MCHY01000006.1"/>
</dbReference>
<dbReference type="OrthoDB" id="2381377at2"/>
<evidence type="ECO:0008006" key="3">
    <source>
        <dbReference type="Google" id="ProtNLM"/>
    </source>
</evidence>
<protein>
    <recommendedName>
        <fullName evidence="3">AraC family transcriptional regulator</fullName>
    </recommendedName>
</protein>
<dbReference type="Proteomes" id="UP000284219">
    <property type="component" value="Unassembled WGS sequence"/>
</dbReference>
<dbReference type="EMBL" id="MCHY01000006">
    <property type="protein sequence ID" value="RKD25568.1"/>
    <property type="molecule type" value="Genomic_DNA"/>
</dbReference>
<keyword evidence="2" id="KW-1185">Reference proteome</keyword>
<proteinExistence type="predicted"/>
<sequence length="201" mass="23251">MEKLRERMSYLHGMADGLGISNQSKEGRIVIELMHVMEEMVAKLDTMDNRIEEQDEYLEAVDEDLADLEEYVGAIDEDLDDVEDFLFLEDDDDELIIELDDDDDEFTARALSRRQRLHGDLAVGDNIIVVDGTYDEMEGYDDDDLGYFEMECPNCQELVSIDQDVFDDDMIAEVLCPDCHEVILVNDDVQEENEFDYYVTD</sequence>
<comment type="caution">
    <text evidence="1">The sequence shown here is derived from an EMBL/GenBank/DDBJ whole genome shotgun (WGS) entry which is preliminary data.</text>
</comment>
<reference evidence="1 2" key="1">
    <citation type="submission" date="2016-08" db="EMBL/GenBank/DDBJ databases">
        <title>Novel Firmicute Genomes.</title>
        <authorList>
            <person name="Poppleton D.I."/>
            <person name="Gribaldo S."/>
        </authorList>
    </citation>
    <scope>NUCLEOTIDE SEQUENCE [LARGE SCALE GENOMIC DNA]</scope>
    <source>
        <strain evidence="1 2">RAOx-1</strain>
    </source>
</reference>
<name>A0A419SMP7_9BACL</name>
<evidence type="ECO:0000313" key="2">
    <source>
        <dbReference type="Proteomes" id="UP000284219"/>
    </source>
</evidence>
<dbReference type="AlphaFoldDB" id="A0A419SMP7"/>
<accession>A0A419SMP7</accession>
<organism evidence="1 2">
    <name type="scientific">Ammoniphilus oxalaticus</name>
    <dbReference type="NCBI Taxonomy" id="66863"/>
    <lineage>
        <taxon>Bacteria</taxon>
        <taxon>Bacillati</taxon>
        <taxon>Bacillota</taxon>
        <taxon>Bacilli</taxon>
        <taxon>Bacillales</taxon>
        <taxon>Paenibacillaceae</taxon>
        <taxon>Aneurinibacillus group</taxon>
        <taxon>Ammoniphilus</taxon>
    </lineage>
</organism>
<dbReference type="NCBIfam" id="NF045650">
    <property type="entry name" value="CD1247_Nterm"/>
    <property type="match status" value="1"/>
</dbReference>
<dbReference type="InterPro" id="IPR054688">
    <property type="entry name" value="CD1247_N"/>
</dbReference>
<gene>
    <name evidence="1" type="ORF">BEP19_01085</name>
</gene>
<evidence type="ECO:0000313" key="1">
    <source>
        <dbReference type="EMBL" id="RKD25568.1"/>
    </source>
</evidence>